<organism evidence="3 4">
    <name type="scientific">Galerina marginata (strain CBS 339.88)</name>
    <dbReference type="NCBI Taxonomy" id="685588"/>
    <lineage>
        <taxon>Eukaryota</taxon>
        <taxon>Fungi</taxon>
        <taxon>Dikarya</taxon>
        <taxon>Basidiomycota</taxon>
        <taxon>Agaricomycotina</taxon>
        <taxon>Agaricomycetes</taxon>
        <taxon>Agaricomycetidae</taxon>
        <taxon>Agaricales</taxon>
        <taxon>Agaricineae</taxon>
        <taxon>Strophariaceae</taxon>
        <taxon>Galerina</taxon>
    </lineage>
</organism>
<dbReference type="Proteomes" id="UP000027222">
    <property type="component" value="Unassembled WGS sequence"/>
</dbReference>
<dbReference type="SUPFAM" id="SSF54695">
    <property type="entry name" value="POZ domain"/>
    <property type="match status" value="1"/>
</dbReference>
<evidence type="ECO:0000313" key="4">
    <source>
        <dbReference type="Proteomes" id="UP000027222"/>
    </source>
</evidence>
<protein>
    <recommendedName>
        <fullName evidence="2">BTB domain-containing protein</fullName>
    </recommendedName>
</protein>
<gene>
    <name evidence="3" type="ORF">GALMADRAFT_254733</name>
</gene>
<dbReference type="AlphaFoldDB" id="A0A067SV86"/>
<dbReference type="PROSITE" id="PS50097">
    <property type="entry name" value="BTB"/>
    <property type="match status" value="1"/>
</dbReference>
<feature type="domain" description="BTB" evidence="2">
    <location>
        <begin position="34"/>
        <end position="107"/>
    </location>
</feature>
<dbReference type="OrthoDB" id="3217871at2759"/>
<dbReference type="HOGENOM" id="CLU_033082_3_2_1"/>
<reference evidence="4" key="1">
    <citation type="journal article" date="2014" name="Proc. Natl. Acad. Sci. U.S.A.">
        <title>Extensive sampling of basidiomycete genomes demonstrates inadequacy of the white-rot/brown-rot paradigm for wood decay fungi.</title>
        <authorList>
            <person name="Riley R."/>
            <person name="Salamov A.A."/>
            <person name="Brown D.W."/>
            <person name="Nagy L.G."/>
            <person name="Floudas D."/>
            <person name="Held B.W."/>
            <person name="Levasseur A."/>
            <person name="Lombard V."/>
            <person name="Morin E."/>
            <person name="Otillar R."/>
            <person name="Lindquist E.A."/>
            <person name="Sun H."/>
            <person name="LaButti K.M."/>
            <person name="Schmutz J."/>
            <person name="Jabbour D."/>
            <person name="Luo H."/>
            <person name="Baker S.E."/>
            <person name="Pisabarro A.G."/>
            <person name="Walton J.D."/>
            <person name="Blanchette R.A."/>
            <person name="Henrissat B."/>
            <person name="Martin F."/>
            <person name="Cullen D."/>
            <person name="Hibbett D.S."/>
            <person name="Grigoriev I.V."/>
        </authorList>
    </citation>
    <scope>NUCLEOTIDE SEQUENCE [LARGE SCALE GENOMIC DNA]</scope>
    <source>
        <strain evidence="4">CBS 339.88</strain>
    </source>
</reference>
<dbReference type="Gene3D" id="3.30.710.10">
    <property type="entry name" value="Potassium Channel Kv1.1, Chain A"/>
    <property type="match status" value="1"/>
</dbReference>
<evidence type="ECO:0000256" key="1">
    <source>
        <dbReference type="SAM" id="MobiDB-lite"/>
    </source>
</evidence>
<dbReference type="SMART" id="SM00225">
    <property type="entry name" value="BTB"/>
    <property type="match status" value="1"/>
</dbReference>
<sequence length="337" mass="39063">MPESLSLVPPTKRKRTDGNEEPDSSITRSQFWFEDGSIVIEAEQTQFCVHRTILTGHSKFFGDMFSVPQPDGEVLVEGCHVVRVSDTAEDWENFLTVIYQGQRLYKSVNQYPLKTLISILRLGNKYEFIELRNHALERIKLELPRTLKGWDQTYETCPHEANYANIISDNEFDLVNIAEELQIRSILPAAYFLCLYDQSLDTIFNGIVREDGTTSQLSHSTLHVILQGRDTIFRAMIDTTFGWLMKRKIIPCNKCTDTKKCRDARVKQHEVFQHELLKDIGLALKPWDDDDDIVCDFCKKCLKAAENAFEEGRQAIWDNLPKYFGMPEWDNLHDFEI</sequence>
<feature type="region of interest" description="Disordered" evidence="1">
    <location>
        <begin position="1"/>
        <end position="26"/>
    </location>
</feature>
<evidence type="ECO:0000259" key="2">
    <source>
        <dbReference type="PROSITE" id="PS50097"/>
    </source>
</evidence>
<dbReference type="EMBL" id="KL142396">
    <property type="protein sequence ID" value="KDR70693.1"/>
    <property type="molecule type" value="Genomic_DNA"/>
</dbReference>
<dbReference type="Pfam" id="PF00651">
    <property type="entry name" value="BTB"/>
    <property type="match status" value="1"/>
</dbReference>
<keyword evidence="4" id="KW-1185">Reference proteome</keyword>
<dbReference type="InterPro" id="IPR011333">
    <property type="entry name" value="SKP1/BTB/POZ_sf"/>
</dbReference>
<proteinExistence type="predicted"/>
<accession>A0A067SV86</accession>
<dbReference type="InterPro" id="IPR000210">
    <property type="entry name" value="BTB/POZ_dom"/>
</dbReference>
<evidence type="ECO:0000313" key="3">
    <source>
        <dbReference type="EMBL" id="KDR70693.1"/>
    </source>
</evidence>
<name>A0A067SV86_GALM3</name>